<dbReference type="CDD" id="cd03364">
    <property type="entry name" value="TOPRIM_DnaG_primases"/>
    <property type="match status" value="1"/>
</dbReference>
<feature type="region of interest" description="Disordered" evidence="15">
    <location>
        <begin position="430"/>
        <end position="450"/>
    </location>
</feature>
<sequence>MIPDDKVREVRERASIYEVISGYMSLRKSGANYQGICPFHGEKTASFNVNPARGIFHCFGCGAGGNVVTFVMRMEGMNFPQAVKFLAKRVGVEIPERPLTREEKHKLDEQEMLYEINEIAAQFYRRVLESDETGALGRQYLVKRGVDDDIAVTYRMGFAPAGWDNLAKHLQRKGIAPAQAEQLGLLRKREGRDGYYDTFRNRLLFTIADLHGRAIGFGGRVMDDSLPKYINSPESAIYRKSEVLFGLDLAKKGMREQGSAIIVEGYFDHLALYRAGFRNVVATCGTALTPQHLKLLRRYAEKVYMLFDGDEAGRKATVRSMELFLEEGFPARVIEVPKEDDPDTFIRREGAAGFAPLLEKALPIFQFYYRGVAASIDTSSVEGKVAFVNEVGPRLVKIQDPLERGLYEQEICKAAGIDLAMLRRKVGGPVPAAPQAAPQPRPKPRPALRQGPSTEEVLLTLMVKFPEVVTKVREAGPEALFSGGHLHVAQAVVAQSLDGDLDLSRVLESLESPEERTRLSGLFVQDDHLEDIDPLKAFEQCRQTLQRGALKGDAKTLRLELAQLDPESPRFREILLELETLRNKKSKLL</sequence>
<dbReference type="Gene3D" id="3.90.580.10">
    <property type="entry name" value="Zinc finger, CHC2-type domain"/>
    <property type="match status" value="1"/>
</dbReference>
<protein>
    <recommendedName>
        <fullName evidence="12 13">DNA primase</fullName>
        <ecNumber evidence="12">2.7.7.101</ecNumber>
    </recommendedName>
</protein>
<comment type="subunit">
    <text evidence="12">Monomer. Interacts with DnaB.</text>
</comment>
<feature type="domain" description="Toprim" evidence="16">
    <location>
        <begin position="258"/>
        <end position="340"/>
    </location>
</feature>
<dbReference type="InterPro" id="IPR036977">
    <property type="entry name" value="DNA_primase_Znf_CHC2"/>
</dbReference>
<dbReference type="AlphaFoldDB" id="A0A6V8MGG4"/>
<dbReference type="PIRSF" id="PIRSF002811">
    <property type="entry name" value="DnaG"/>
    <property type="match status" value="1"/>
</dbReference>
<dbReference type="SUPFAM" id="SSF56731">
    <property type="entry name" value="DNA primase core"/>
    <property type="match status" value="1"/>
</dbReference>
<keyword evidence="3 12" id="KW-0808">Transferase</keyword>
<comment type="function">
    <text evidence="12 13">RNA polymerase that catalyzes the synthesis of short RNA molecules used as primers for DNA polymerase during DNA replication.</text>
</comment>
<dbReference type="GO" id="GO:0003677">
    <property type="term" value="F:DNA binding"/>
    <property type="evidence" value="ECO:0007669"/>
    <property type="project" value="UniProtKB-KW"/>
</dbReference>
<keyword evidence="10 12" id="KW-0238">DNA-binding</keyword>
<proteinExistence type="inferred from homology"/>
<dbReference type="Gene3D" id="3.40.1360.10">
    <property type="match status" value="1"/>
</dbReference>
<evidence type="ECO:0000259" key="16">
    <source>
        <dbReference type="PROSITE" id="PS50880"/>
    </source>
</evidence>
<dbReference type="Pfam" id="PF10410">
    <property type="entry name" value="DnaB_bind"/>
    <property type="match status" value="1"/>
</dbReference>
<evidence type="ECO:0000256" key="11">
    <source>
        <dbReference type="ARBA" id="ARBA00023163"/>
    </source>
</evidence>
<keyword evidence="2 12" id="KW-0639">Primosome</keyword>
<evidence type="ECO:0000256" key="5">
    <source>
        <dbReference type="ARBA" id="ARBA00022705"/>
    </source>
</evidence>
<evidence type="ECO:0000256" key="6">
    <source>
        <dbReference type="ARBA" id="ARBA00022723"/>
    </source>
</evidence>
<keyword evidence="11 12" id="KW-0804">Transcription</keyword>
<keyword evidence="4 12" id="KW-0548">Nucleotidyltransferase</keyword>
<evidence type="ECO:0000256" key="1">
    <source>
        <dbReference type="ARBA" id="ARBA00022478"/>
    </source>
</evidence>
<dbReference type="InterPro" id="IPR016136">
    <property type="entry name" value="DNA_helicase_N/primase_C"/>
</dbReference>
<dbReference type="InterPro" id="IPR006295">
    <property type="entry name" value="DNA_primase_DnaG"/>
</dbReference>
<evidence type="ECO:0000256" key="3">
    <source>
        <dbReference type="ARBA" id="ARBA00022679"/>
    </source>
</evidence>
<dbReference type="GO" id="GO:0000428">
    <property type="term" value="C:DNA-directed RNA polymerase complex"/>
    <property type="evidence" value="ECO:0007669"/>
    <property type="project" value="UniProtKB-KW"/>
</dbReference>
<dbReference type="GO" id="GO:0005737">
    <property type="term" value="C:cytoplasm"/>
    <property type="evidence" value="ECO:0007669"/>
    <property type="project" value="TreeGrafter"/>
</dbReference>
<dbReference type="InterPro" id="IPR050219">
    <property type="entry name" value="DnaG_primase"/>
</dbReference>
<keyword evidence="1 12" id="KW-0240">DNA-directed RNA polymerase</keyword>
<evidence type="ECO:0000313" key="18">
    <source>
        <dbReference type="Proteomes" id="UP000556026"/>
    </source>
</evidence>
<dbReference type="GO" id="GO:0008270">
    <property type="term" value="F:zinc ion binding"/>
    <property type="evidence" value="ECO:0007669"/>
    <property type="project" value="UniProtKB-UniRule"/>
</dbReference>
<evidence type="ECO:0000256" key="15">
    <source>
        <dbReference type="SAM" id="MobiDB-lite"/>
    </source>
</evidence>
<dbReference type="GO" id="GO:1990077">
    <property type="term" value="C:primosome complex"/>
    <property type="evidence" value="ECO:0007669"/>
    <property type="project" value="UniProtKB-KW"/>
</dbReference>
<dbReference type="FunFam" id="3.90.580.10:FF:000001">
    <property type="entry name" value="DNA primase"/>
    <property type="match status" value="1"/>
</dbReference>
<evidence type="ECO:0000256" key="7">
    <source>
        <dbReference type="ARBA" id="ARBA00022771"/>
    </source>
</evidence>
<dbReference type="PANTHER" id="PTHR30313:SF2">
    <property type="entry name" value="DNA PRIMASE"/>
    <property type="match status" value="1"/>
</dbReference>
<dbReference type="InterPro" id="IPR034151">
    <property type="entry name" value="TOPRIM_DnaG_bac"/>
</dbReference>
<keyword evidence="7 12" id="KW-0863">Zinc-finger</keyword>
<dbReference type="InterPro" id="IPR030846">
    <property type="entry name" value="DnaG_bac"/>
</dbReference>
<keyword evidence="5 12" id="KW-0235">DNA replication</keyword>
<comment type="similarity">
    <text evidence="12 13">Belongs to the DnaG primase family.</text>
</comment>
<evidence type="ECO:0000256" key="12">
    <source>
        <dbReference type="HAMAP-Rule" id="MF_00974"/>
    </source>
</evidence>
<dbReference type="InterPro" id="IPR002694">
    <property type="entry name" value="Znf_CHC2"/>
</dbReference>
<dbReference type="Gene3D" id="1.10.860.10">
    <property type="entry name" value="DNAb Helicase, Chain A"/>
    <property type="match status" value="1"/>
</dbReference>
<name>A0A6V8MGG4_9BACT</name>
<dbReference type="Pfam" id="PF08275">
    <property type="entry name" value="DNAG_N"/>
    <property type="match status" value="1"/>
</dbReference>
<dbReference type="Gene3D" id="3.90.980.10">
    <property type="entry name" value="DNA primase, catalytic core, N-terminal domain"/>
    <property type="match status" value="1"/>
</dbReference>
<dbReference type="NCBIfam" id="TIGR01391">
    <property type="entry name" value="dnaG"/>
    <property type="match status" value="1"/>
</dbReference>
<evidence type="ECO:0000256" key="9">
    <source>
        <dbReference type="ARBA" id="ARBA00022842"/>
    </source>
</evidence>
<keyword evidence="6 12" id="KW-0479">Metal-binding</keyword>
<evidence type="ECO:0000256" key="14">
    <source>
        <dbReference type="PIRSR" id="PIRSR002811-1"/>
    </source>
</evidence>
<accession>A0A6V8MGG4</accession>
<dbReference type="EC" id="2.7.7.101" evidence="12"/>
<evidence type="ECO:0000256" key="13">
    <source>
        <dbReference type="PIRNR" id="PIRNR002811"/>
    </source>
</evidence>
<dbReference type="HAMAP" id="MF_00974">
    <property type="entry name" value="DNA_primase_DnaG"/>
    <property type="match status" value="1"/>
</dbReference>
<dbReference type="InterPro" id="IPR006171">
    <property type="entry name" value="TOPRIM_dom"/>
</dbReference>
<dbReference type="PANTHER" id="PTHR30313">
    <property type="entry name" value="DNA PRIMASE"/>
    <property type="match status" value="1"/>
</dbReference>
<dbReference type="Pfam" id="PF13155">
    <property type="entry name" value="Toprim_2"/>
    <property type="match status" value="1"/>
</dbReference>
<dbReference type="InterPro" id="IPR013264">
    <property type="entry name" value="DNAG_N"/>
</dbReference>
<keyword evidence="9" id="KW-0460">Magnesium</keyword>
<gene>
    <name evidence="12 17" type="primary">dnaG</name>
    <name evidence="17" type="ORF">GMST_14060</name>
</gene>
<keyword evidence="18" id="KW-1185">Reference proteome</keyword>
<comment type="catalytic activity">
    <reaction evidence="12">
        <text>ssDNA + n NTP = ssDNA/pppN(pN)n-1 hybrid + (n-1) diphosphate.</text>
        <dbReference type="EC" id="2.7.7.101"/>
    </reaction>
</comment>
<dbReference type="FunFam" id="3.40.1360.10:FF:000002">
    <property type="entry name" value="DNA primase"/>
    <property type="match status" value="1"/>
</dbReference>
<dbReference type="SUPFAM" id="SSF57783">
    <property type="entry name" value="Zinc beta-ribbon"/>
    <property type="match status" value="1"/>
</dbReference>
<dbReference type="SMART" id="SM00400">
    <property type="entry name" value="ZnF_CHCC"/>
    <property type="match status" value="1"/>
</dbReference>
<organism evidence="17 18">
    <name type="scientific">Geomonas silvestris</name>
    <dbReference type="NCBI Taxonomy" id="2740184"/>
    <lineage>
        <taxon>Bacteria</taxon>
        <taxon>Pseudomonadati</taxon>
        <taxon>Thermodesulfobacteriota</taxon>
        <taxon>Desulfuromonadia</taxon>
        <taxon>Geobacterales</taxon>
        <taxon>Geobacteraceae</taxon>
        <taxon>Geomonas</taxon>
    </lineage>
</organism>
<evidence type="ECO:0000256" key="2">
    <source>
        <dbReference type="ARBA" id="ARBA00022515"/>
    </source>
</evidence>
<dbReference type="FunFam" id="3.90.980.10:FF:000001">
    <property type="entry name" value="DNA primase"/>
    <property type="match status" value="1"/>
</dbReference>
<keyword evidence="8 12" id="KW-0862">Zinc</keyword>
<dbReference type="PROSITE" id="PS50880">
    <property type="entry name" value="TOPRIM"/>
    <property type="match status" value="1"/>
</dbReference>
<evidence type="ECO:0000313" key="17">
    <source>
        <dbReference type="EMBL" id="GFO59081.1"/>
    </source>
</evidence>
<comment type="caution">
    <text evidence="17">The sequence shown here is derived from an EMBL/GenBank/DDBJ whole genome shotgun (WGS) entry which is preliminary data.</text>
</comment>
<dbReference type="Pfam" id="PF01807">
    <property type="entry name" value="Zn_ribbon_DnaG"/>
    <property type="match status" value="1"/>
</dbReference>
<dbReference type="InterPro" id="IPR037068">
    <property type="entry name" value="DNA_primase_core_N_sf"/>
</dbReference>
<dbReference type="EMBL" id="BLXX01000003">
    <property type="protein sequence ID" value="GFO59081.1"/>
    <property type="molecule type" value="Genomic_DNA"/>
</dbReference>
<dbReference type="InterPro" id="IPR019475">
    <property type="entry name" value="DNA_primase_DnaB-bd"/>
</dbReference>
<dbReference type="SMART" id="SM00493">
    <property type="entry name" value="TOPRIM"/>
    <property type="match status" value="1"/>
</dbReference>
<comment type="domain">
    <text evidence="12">Contains an N-terminal zinc-binding domain, a central core domain that contains the primase activity, and a C-terminal DnaB-binding domain.</text>
</comment>
<dbReference type="GO" id="GO:0003899">
    <property type="term" value="F:DNA-directed RNA polymerase activity"/>
    <property type="evidence" value="ECO:0007669"/>
    <property type="project" value="UniProtKB-UniRule"/>
</dbReference>
<evidence type="ECO:0000256" key="8">
    <source>
        <dbReference type="ARBA" id="ARBA00022833"/>
    </source>
</evidence>
<reference evidence="18" key="1">
    <citation type="submission" date="2020-06" db="EMBL/GenBank/DDBJ databases">
        <title>Draft genomic sequence of Geomonas sp. Red330.</title>
        <authorList>
            <person name="Itoh H."/>
            <person name="Zhenxing X."/>
            <person name="Ushijima N."/>
            <person name="Masuda Y."/>
            <person name="Shiratori Y."/>
            <person name="Senoo K."/>
        </authorList>
    </citation>
    <scope>NUCLEOTIDE SEQUENCE [LARGE SCALE GENOMIC DNA]</scope>
    <source>
        <strain evidence="18">Red330</strain>
    </source>
</reference>
<dbReference type="GO" id="GO:0006269">
    <property type="term" value="P:DNA replication, synthesis of primer"/>
    <property type="evidence" value="ECO:0007669"/>
    <property type="project" value="UniProtKB-UniRule"/>
</dbReference>
<evidence type="ECO:0000256" key="10">
    <source>
        <dbReference type="ARBA" id="ARBA00023125"/>
    </source>
</evidence>
<dbReference type="Proteomes" id="UP000556026">
    <property type="component" value="Unassembled WGS sequence"/>
</dbReference>
<evidence type="ECO:0000256" key="4">
    <source>
        <dbReference type="ARBA" id="ARBA00022695"/>
    </source>
</evidence>
<comment type="cofactor">
    <cofactor evidence="12 13 14">
        <name>Zn(2+)</name>
        <dbReference type="ChEBI" id="CHEBI:29105"/>
    </cofactor>
    <text evidence="12 13 14">Binds 1 zinc ion per monomer.</text>
</comment>
<feature type="zinc finger region" description="CHC2-type" evidence="12 14">
    <location>
        <begin position="37"/>
        <end position="61"/>
    </location>
</feature>